<evidence type="ECO:0000313" key="1">
    <source>
        <dbReference type="EMBL" id="KAK3090829.1"/>
    </source>
</evidence>
<sequence length="1463" mass="164225">MDSCIICGGTEAGCLLKLREKGSRGINIASKKRRDTLNAIPGQSVHLDCRKNYTNPILINKYLKDSLNNGQPDDTSVKLLRSKDVFSFPDHCLFCGCQAKNNNLKRGNDVFPVRTHDFQASIIDICLERQDEWSDTVYGRIQSVNDLHAADAIYHQTCSVNFRTKKNVPSAFSTPSKEIKKGRRVDAKVQQAFEDIFIYLEDHENDQHKLSDLVDRMGRLCGNEAYEPWYLKKKLQDRFGRDIIMTESHGKSTIITVRKAAESILHDFHKQKFKDAKEEEISVISTAAKLIKSKIQELPTQNDFYPLPSELEKCNYNISHLPEHLSKFLQQICGERNDLRTAAIGQCITQATRPRLYTAPLQIGLGVQLHHHFASRFLIDTLHNLGFCSSYSEVQRFETSAAYSQGTDIPEYKPGQCVQFVADNVDHNLRTIDGHNTFHGMGIIAGSTPGGDAGQTPVPKLNVVPSDLILKGKINITYYKAPPKSSIKIVFPKLKLEKIEDSTKNLDMVARIIWPLRAPTPSWSGLMHMCQTGQHPGKTTITFLPMIDMDSSDMSCIYSTMVFIVNQAQKYGFTPIITFDQPLYWKALTIINDGTTSNILSTVILRLGGFHAEMSFMGSIGHVMKNAGLKEVLETVYASNAVTHILSGKSVARAFRAHNLVETALHVLLVQKVFGVSFSERSDDEECNSDVALTLNASPESSRNLTKVSSLYDDLLNGNITTDHVCNDVDVKSLLQEYLNGISNLQMSKTSQLWLQYLEMVELLRTFIKAERTGNWDMHLQTIRLMLPYFAATGHNLYAKSIYMYLASMEGLKHSHPEVYEYFSHGYHVFRRSDRIWAGLSTDLAIEQVLMRSLKTSGGLTRGRGMSEVQRTQWLLSMPASAAVNDSMQILTGIGFSTSEQHKEASDARMKRDKNDVLTILSYLNDRDPFNENVQLRSIDTGMHADDKVNVYLTKQCGERIIESMENQNALEYTFKRSNQVITMSSSILPSIHNDITEVDPQLLFQRLTALADREPDTVTDAFRHELSTHPASLFDSSGLPRISNKSQLADTLWNLGNCGVSELPGHPVKYILDGGSLIQKIQWTKGTTFGQICDQYINYLQKKYPDCLIVFDGYTTGASIKDCTHFRRSKGIISPDVTFTSDMQFKSRKDILLANKNNKQNFINLLGQRLVENGYQTLNAAGDADTLIVSTALESSLENDVVIVGEDTYLLVLLCFHQLRNDYDVFFYTETSKNARTWSTKSLKRVLGDRSEVLPVLHAISGCDTTSRLYGIGKSNAFSRLTKPSFCMESLQKFNTVDLQQNDVISAGLEVISYLYGGVPLEGLDLLRLRLYTNKSITGNKMVQVKSLPPTSDAASFHVMRTYYQCQEWINLNTNSMDPLCWGWTLRDNKLMPITSSLPPAPENLLKIIHCNCKSNCDSRRCTCRKHGLSCSVGCGQCRGTTCTNSSIEESESSGSDDTVLQ</sequence>
<proteinExistence type="predicted"/>
<dbReference type="Proteomes" id="UP001186944">
    <property type="component" value="Unassembled WGS sequence"/>
</dbReference>
<comment type="caution">
    <text evidence="1">The sequence shown here is derived from an EMBL/GenBank/DDBJ whole genome shotgun (WGS) entry which is preliminary data.</text>
</comment>
<accession>A0AA88Y177</accession>
<gene>
    <name evidence="1" type="ORF">FSP39_014984</name>
</gene>
<evidence type="ECO:0000313" key="2">
    <source>
        <dbReference type="Proteomes" id="UP001186944"/>
    </source>
</evidence>
<keyword evidence="2" id="KW-1185">Reference proteome</keyword>
<protein>
    <recommendedName>
        <fullName evidence="3">Tesmin/TSO1-like CXC domain-containing protein</fullName>
    </recommendedName>
</protein>
<organism evidence="1 2">
    <name type="scientific">Pinctada imbricata</name>
    <name type="common">Atlantic pearl-oyster</name>
    <name type="synonym">Pinctada martensii</name>
    <dbReference type="NCBI Taxonomy" id="66713"/>
    <lineage>
        <taxon>Eukaryota</taxon>
        <taxon>Metazoa</taxon>
        <taxon>Spiralia</taxon>
        <taxon>Lophotrochozoa</taxon>
        <taxon>Mollusca</taxon>
        <taxon>Bivalvia</taxon>
        <taxon>Autobranchia</taxon>
        <taxon>Pteriomorphia</taxon>
        <taxon>Pterioida</taxon>
        <taxon>Pterioidea</taxon>
        <taxon>Pteriidae</taxon>
        <taxon>Pinctada</taxon>
    </lineage>
</organism>
<reference evidence="1" key="1">
    <citation type="submission" date="2019-08" db="EMBL/GenBank/DDBJ databases">
        <title>The improved chromosome-level genome for the pearl oyster Pinctada fucata martensii using PacBio sequencing and Hi-C.</title>
        <authorList>
            <person name="Zheng Z."/>
        </authorList>
    </citation>
    <scope>NUCLEOTIDE SEQUENCE</scope>
    <source>
        <strain evidence="1">ZZ-2019</strain>
        <tissue evidence="1">Adductor muscle</tissue>
    </source>
</reference>
<dbReference type="EMBL" id="VSWD01000010">
    <property type="protein sequence ID" value="KAK3090829.1"/>
    <property type="molecule type" value="Genomic_DNA"/>
</dbReference>
<evidence type="ECO:0008006" key="3">
    <source>
        <dbReference type="Google" id="ProtNLM"/>
    </source>
</evidence>
<name>A0AA88Y177_PINIB</name>
<dbReference type="PANTHER" id="PTHR46704">
    <property type="entry name" value="CXC DOMAIN-CONTAINING PROTEIN-RELATED"/>
    <property type="match status" value="1"/>
</dbReference>
<dbReference type="PANTHER" id="PTHR46704:SF1">
    <property type="entry name" value="TELOMERE LENGTH REGULATION PROTEIN TEL2 HOMOLOG"/>
    <property type="match status" value="1"/>
</dbReference>